<feature type="transmembrane region" description="Helical" evidence="7">
    <location>
        <begin position="39"/>
        <end position="57"/>
    </location>
</feature>
<keyword evidence="3" id="KW-0813">Transport</keyword>
<keyword evidence="6 7" id="KW-0472">Membrane</keyword>
<evidence type="ECO:0000256" key="2">
    <source>
        <dbReference type="ARBA" id="ARBA00008821"/>
    </source>
</evidence>
<feature type="transmembrane region" description="Helical" evidence="7">
    <location>
        <begin position="308"/>
        <end position="328"/>
    </location>
</feature>
<feature type="transmembrane region" description="Helical" evidence="7">
    <location>
        <begin position="396"/>
        <end position="417"/>
    </location>
</feature>
<evidence type="ECO:0000256" key="3">
    <source>
        <dbReference type="ARBA" id="ARBA00022448"/>
    </source>
</evidence>
<feature type="transmembrane region" description="Helical" evidence="7">
    <location>
        <begin position="230"/>
        <end position="248"/>
    </location>
</feature>
<dbReference type="GO" id="GO:0005886">
    <property type="term" value="C:plasma membrane"/>
    <property type="evidence" value="ECO:0007669"/>
    <property type="project" value="TreeGrafter"/>
</dbReference>
<feature type="transmembrane region" description="Helical" evidence="7">
    <location>
        <begin position="122"/>
        <end position="139"/>
    </location>
</feature>
<accession>A0A133KST1</accession>
<dbReference type="InterPro" id="IPR006043">
    <property type="entry name" value="NCS2"/>
</dbReference>
<feature type="transmembrane region" description="Helical" evidence="7">
    <location>
        <begin position="159"/>
        <end position="176"/>
    </location>
</feature>
<keyword evidence="5 7" id="KW-1133">Transmembrane helix</keyword>
<dbReference type="RefSeq" id="WP_061086779.1">
    <property type="nucleotide sequence ID" value="NZ_KQ955832.1"/>
</dbReference>
<proteinExistence type="inferred from homology"/>
<sequence>MKTFISSLQWMAFMIAGSIAAPIAIADAFHFSAGETALFVQRTLFVLGIGGLLQGIFGHRMPINEGPAGLWWSVFAIYAGLVGILYSSSTESLQYLAGALIVTGIFFFLLAFTGLVDQLNKLFTPVVTFIYLLLLVLQLSGSFMKGMLGITGAHQEVRPLVAILSLVTVLLTFYFGHVKKPWVKQYSIMLGLICGWILFALFGEAPAITFGESWFSLPAVFDFGKPRFDSGAITTGVFIGLLLTANMITSVRVMGNVTGVRQERVRSSLFISGINQLLAGIFSAVGAVPIAAAAGYVAQTGIKVLKPFLYGACFVSIIALLPPLVHIMSAIPAPVGYAVTFVVFTQLVGLALNDLEKSPDKEIAHTTAGISFLVGIGAMFLPAHATEHLPMMIATFLNNGLILGSVVGILTEQLLIWRKKRNTQENSIREQ</sequence>
<comment type="subcellular location">
    <subcellularLocation>
        <location evidence="1">Membrane</location>
        <topology evidence="1">Multi-pass membrane protein</topology>
    </subcellularLocation>
</comment>
<name>A0A133KST1_HEYCO</name>
<dbReference type="GO" id="GO:0042907">
    <property type="term" value="F:xanthine transmembrane transporter activity"/>
    <property type="evidence" value="ECO:0007669"/>
    <property type="project" value="TreeGrafter"/>
</dbReference>
<evidence type="ECO:0000256" key="7">
    <source>
        <dbReference type="SAM" id="Phobius"/>
    </source>
</evidence>
<reference evidence="9" key="1">
    <citation type="submission" date="2016-01" db="EMBL/GenBank/DDBJ databases">
        <authorList>
            <person name="Mitreva M."/>
            <person name="Pepin K.H."/>
            <person name="Mihindukulasuriya K.A."/>
            <person name="Fulton R."/>
            <person name="Fronick C."/>
            <person name="O'Laughlin M."/>
            <person name="Miner T."/>
            <person name="Herter B."/>
            <person name="Rosa B.A."/>
            <person name="Cordes M."/>
            <person name="Tomlinson C."/>
            <person name="Wollam A."/>
            <person name="Palsikar V.B."/>
            <person name="Mardis E.R."/>
            <person name="Wilson R.K."/>
        </authorList>
    </citation>
    <scope>NUCLEOTIDE SEQUENCE [LARGE SCALE GENOMIC DNA]</scope>
    <source>
        <strain evidence="9">GED7749B</strain>
    </source>
</reference>
<comment type="caution">
    <text evidence="8">The sequence shown here is derived from an EMBL/GenBank/DDBJ whole genome shotgun (WGS) entry which is preliminary data.</text>
</comment>
<evidence type="ECO:0000256" key="4">
    <source>
        <dbReference type="ARBA" id="ARBA00022692"/>
    </source>
</evidence>
<gene>
    <name evidence="8" type="ORF">HMPREF3213_01720</name>
</gene>
<keyword evidence="4 7" id="KW-0812">Transmembrane</keyword>
<dbReference type="AlphaFoldDB" id="A0A133KST1"/>
<dbReference type="NCBIfam" id="NF037981">
    <property type="entry name" value="NCS2_1"/>
    <property type="match status" value="1"/>
</dbReference>
<dbReference type="PANTHER" id="PTHR42810:SF1">
    <property type="entry name" value="PURINE PERMEASE YWDJ-RELATED"/>
    <property type="match status" value="1"/>
</dbReference>
<evidence type="ECO:0000313" key="8">
    <source>
        <dbReference type="EMBL" id="KWZ82556.1"/>
    </source>
</evidence>
<organism evidence="8 9">
    <name type="scientific">Heyndrickxia coagulans</name>
    <name type="common">Weizmannia coagulans</name>
    <dbReference type="NCBI Taxonomy" id="1398"/>
    <lineage>
        <taxon>Bacteria</taxon>
        <taxon>Bacillati</taxon>
        <taxon>Bacillota</taxon>
        <taxon>Bacilli</taxon>
        <taxon>Bacillales</taxon>
        <taxon>Bacillaceae</taxon>
        <taxon>Heyndrickxia</taxon>
    </lineage>
</organism>
<feature type="transmembrane region" description="Helical" evidence="7">
    <location>
        <begin position="12"/>
        <end position="33"/>
    </location>
</feature>
<dbReference type="PATRIC" id="fig|1398.22.peg.1727"/>
<evidence type="ECO:0000256" key="5">
    <source>
        <dbReference type="ARBA" id="ARBA00022989"/>
    </source>
</evidence>
<feature type="transmembrane region" description="Helical" evidence="7">
    <location>
        <begin position="188"/>
        <end position="210"/>
    </location>
</feature>
<feature type="transmembrane region" description="Helical" evidence="7">
    <location>
        <begin position="335"/>
        <end position="352"/>
    </location>
</feature>
<evidence type="ECO:0000256" key="1">
    <source>
        <dbReference type="ARBA" id="ARBA00004141"/>
    </source>
</evidence>
<dbReference type="PANTHER" id="PTHR42810">
    <property type="entry name" value="PURINE PERMEASE C1399.01C-RELATED"/>
    <property type="match status" value="1"/>
</dbReference>
<feature type="transmembrane region" description="Helical" evidence="7">
    <location>
        <begin position="69"/>
        <end position="87"/>
    </location>
</feature>
<evidence type="ECO:0000313" key="9">
    <source>
        <dbReference type="Proteomes" id="UP000070376"/>
    </source>
</evidence>
<feature type="transmembrane region" description="Helical" evidence="7">
    <location>
        <begin position="269"/>
        <end position="296"/>
    </location>
</feature>
<dbReference type="EMBL" id="LRPN01000054">
    <property type="protein sequence ID" value="KWZ82556.1"/>
    <property type="molecule type" value="Genomic_DNA"/>
</dbReference>
<comment type="similarity">
    <text evidence="2">Belongs to the nucleobase:cation symporter-2 (NCS2) (TC 2.A.40) family.</text>
</comment>
<evidence type="ECO:0000256" key="6">
    <source>
        <dbReference type="ARBA" id="ARBA00023136"/>
    </source>
</evidence>
<protein>
    <submittedName>
        <fullName evidence="8">Putative permease</fullName>
    </submittedName>
</protein>
<feature type="transmembrane region" description="Helical" evidence="7">
    <location>
        <begin position="93"/>
        <end position="115"/>
    </location>
</feature>
<dbReference type="Pfam" id="PF00860">
    <property type="entry name" value="Xan_ur_permease"/>
    <property type="match status" value="1"/>
</dbReference>
<dbReference type="Proteomes" id="UP000070376">
    <property type="component" value="Unassembled WGS sequence"/>
</dbReference>